<accession>A0ABT8SFT2</accession>
<evidence type="ECO:0000256" key="4">
    <source>
        <dbReference type="ARBA" id="ARBA00022777"/>
    </source>
</evidence>
<comment type="caution">
    <text evidence="7">The sequence shown here is derived from an EMBL/GenBank/DDBJ whole genome shotgun (WGS) entry which is preliminary data.</text>
</comment>
<dbReference type="PANTHER" id="PTHR42878:SF15">
    <property type="entry name" value="BACTERIOPHYTOCHROME"/>
    <property type="match status" value="1"/>
</dbReference>
<dbReference type="RefSeq" id="WP_301816167.1">
    <property type="nucleotide sequence ID" value="NZ_JAUJZH010000047.1"/>
</dbReference>
<evidence type="ECO:0000259" key="6">
    <source>
        <dbReference type="PROSITE" id="PS50109"/>
    </source>
</evidence>
<dbReference type="PRINTS" id="PR00344">
    <property type="entry name" value="BCTRLSENSOR"/>
</dbReference>
<name>A0ABT8SFT2_9BURK</name>
<keyword evidence="5" id="KW-0472">Membrane</keyword>
<dbReference type="InterPro" id="IPR050351">
    <property type="entry name" value="BphY/WalK/GraS-like"/>
</dbReference>
<dbReference type="Proteomes" id="UP001169027">
    <property type="component" value="Unassembled WGS sequence"/>
</dbReference>
<feature type="transmembrane region" description="Helical" evidence="5">
    <location>
        <begin position="275"/>
        <end position="296"/>
    </location>
</feature>
<dbReference type="EC" id="2.7.13.3" evidence="2"/>
<keyword evidence="7" id="KW-0547">Nucleotide-binding</keyword>
<dbReference type="InterPro" id="IPR036890">
    <property type="entry name" value="HATPase_C_sf"/>
</dbReference>
<keyword evidence="8" id="KW-1185">Reference proteome</keyword>
<dbReference type="CDD" id="cd12915">
    <property type="entry name" value="PDC2_DGC_like"/>
    <property type="match status" value="1"/>
</dbReference>
<dbReference type="Gene3D" id="3.30.450.20">
    <property type="entry name" value="PAS domain"/>
    <property type="match status" value="2"/>
</dbReference>
<dbReference type="SUPFAM" id="SSF55874">
    <property type="entry name" value="ATPase domain of HSP90 chaperone/DNA topoisomerase II/histidine kinase"/>
    <property type="match status" value="1"/>
</dbReference>
<keyword evidence="4" id="KW-0418">Kinase</keyword>
<sequence>MAVIAAILLLTLVAWWSTLPLRDAVIERAHRETQLEALSLSEQLSAVARSAISSLNAITESIQERGGPRQLPAAALRAELQREAGDEVGTQAMFVVDADGKVVASAGFPETHEGRSLLDRPTIAYHFQHPTELRVRVGRAHYSELTRGWILPVSRIIASPEGKMLGVVSVAINLSHMRELYEQMENLREASLSIIGRSGEIIFRYPFVERAVGFKLPGGRSFSEGTGTYEAASPIDGITRILSYRQLDDLDAVMLVGFPRDQVLAAWRDVARERMVWTASSLSLLALLCGGGWLAWNRQRRQLRMIRMDHATRENELREEAQTIERFSVALSQSVSEPLSHLRGLLQTGVDGAATDAPTDARRDVLASTIRMEGLAKDLRALALARDKPIKREDLDLSSLAHAVARAQQAADPGRTVDFRIQAQMYATADAELLKVVLASLVGNARKFTRDCPHPMVTVGAHTGLNETTFCVRDNGPGFDPADARSLFKPFHRLSNAASFEGHGIGLTTARRIVERHGGRIWAEGRKGHGAAFFFTLQPALAISTSSYQAARRELQNLG</sequence>
<dbReference type="Pfam" id="PF02518">
    <property type="entry name" value="HATPase_c"/>
    <property type="match status" value="1"/>
</dbReference>
<comment type="catalytic activity">
    <reaction evidence="1">
        <text>ATP + protein L-histidine = ADP + protein N-phospho-L-histidine.</text>
        <dbReference type="EC" id="2.7.13.3"/>
    </reaction>
</comment>
<proteinExistence type="predicted"/>
<dbReference type="InterPro" id="IPR005467">
    <property type="entry name" value="His_kinase_dom"/>
</dbReference>
<evidence type="ECO:0000256" key="2">
    <source>
        <dbReference type="ARBA" id="ARBA00012438"/>
    </source>
</evidence>
<protein>
    <recommendedName>
        <fullName evidence="2">histidine kinase</fullName>
        <ecNumber evidence="2">2.7.13.3</ecNumber>
    </recommendedName>
</protein>
<dbReference type="CDD" id="cd18773">
    <property type="entry name" value="PDC1_HK_sensor"/>
    <property type="match status" value="1"/>
</dbReference>
<dbReference type="InterPro" id="IPR003594">
    <property type="entry name" value="HATPase_dom"/>
</dbReference>
<evidence type="ECO:0000313" key="7">
    <source>
        <dbReference type="EMBL" id="MDO1537728.1"/>
    </source>
</evidence>
<gene>
    <name evidence="7" type="ORF">Q2T77_36390</name>
</gene>
<evidence type="ECO:0000256" key="3">
    <source>
        <dbReference type="ARBA" id="ARBA00022679"/>
    </source>
</evidence>
<dbReference type="GO" id="GO:0005524">
    <property type="term" value="F:ATP binding"/>
    <property type="evidence" value="ECO:0007669"/>
    <property type="project" value="UniProtKB-KW"/>
</dbReference>
<evidence type="ECO:0000256" key="1">
    <source>
        <dbReference type="ARBA" id="ARBA00000085"/>
    </source>
</evidence>
<dbReference type="InterPro" id="IPR004358">
    <property type="entry name" value="Sig_transdc_His_kin-like_C"/>
</dbReference>
<keyword evidence="5" id="KW-0812">Transmembrane</keyword>
<reference evidence="7" key="1">
    <citation type="submission" date="2023-06" db="EMBL/GenBank/DDBJ databases">
        <authorList>
            <person name="Jiang Y."/>
            <person name="Liu Q."/>
        </authorList>
    </citation>
    <scope>NUCLEOTIDE SEQUENCE</scope>
    <source>
        <strain evidence="7">CGMCC 1.12090</strain>
    </source>
</reference>
<dbReference type="Gene3D" id="3.30.565.10">
    <property type="entry name" value="Histidine kinase-like ATPase, C-terminal domain"/>
    <property type="match status" value="1"/>
</dbReference>
<dbReference type="SMART" id="SM00387">
    <property type="entry name" value="HATPase_c"/>
    <property type="match status" value="1"/>
</dbReference>
<organism evidence="7 8">
    <name type="scientific">Variovorax ginsengisoli</name>
    <dbReference type="NCBI Taxonomy" id="363844"/>
    <lineage>
        <taxon>Bacteria</taxon>
        <taxon>Pseudomonadati</taxon>
        <taxon>Pseudomonadota</taxon>
        <taxon>Betaproteobacteria</taxon>
        <taxon>Burkholderiales</taxon>
        <taxon>Comamonadaceae</taxon>
        <taxon>Variovorax</taxon>
    </lineage>
</organism>
<dbReference type="EMBL" id="JAUKVY010000047">
    <property type="protein sequence ID" value="MDO1537728.1"/>
    <property type="molecule type" value="Genomic_DNA"/>
</dbReference>
<keyword evidence="5" id="KW-1133">Transmembrane helix</keyword>
<feature type="domain" description="Histidine kinase" evidence="6">
    <location>
        <begin position="330"/>
        <end position="541"/>
    </location>
</feature>
<keyword evidence="3" id="KW-0808">Transferase</keyword>
<evidence type="ECO:0000256" key="5">
    <source>
        <dbReference type="SAM" id="Phobius"/>
    </source>
</evidence>
<dbReference type="PANTHER" id="PTHR42878">
    <property type="entry name" value="TWO-COMPONENT HISTIDINE KINASE"/>
    <property type="match status" value="1"/>
</dbReference>
<dbReference type="PROSITE" id="PS50109">
    <property type="entry name" value="HIS_KIN"/>
    <property type="match status" value="1"/>
</dbReference>
<evidence type="ECO:0000313" key="8">
    <source>
        <dbReference type="Proteomes" id="UP001169027"/>
    </source>
</evidence>
<keyword evidence="7" id="KW-0067">ATP-binding</keyword>